<keyword evidence="1" id="KW-0472">Membrane</keyword>
<evidence type="ECO:0000313" key="2">
    <source>
        <dbReference type="EMBL" id="LAB11381.1"/>
    </source>
</evidence>
<evidence type="ECO:0000256" key="1">
    <source>
        <dbReference type="SAM" id="Phobius"/>
    </source>
</evidence>
<dbReference type="EMBL" id="IACL01083365">
    <property type="protein sequence ID" value="LAB11381.1"/>
    <property type="molecule type" value="Transcribed_RNA"/>
</dbReference>
<sequence length="104" mass="11886">MELVTPNVIPCLQNGDVLPNFLSKRIKMLKRYSWIVSSCPFLEQLILYFGMIIAGKMCVKQQFKVAIGTTVSCKERLKSSFLLCVAILPDQNSTEMGFLFFVEW</sequence>
<keyword evidence="1" id="KW-1133">Transmembrane helix</keyword>
<name>A0A2D4KRL9_9SAUR</name>
<keyword evidence="1" id="KW-0812">Transmembrane</keyword>
<reference evidence="2" key="2">
    <citation type="submission" date="2017-11" db="EMBL/GenBank/DDBJ databases">
        <title>Coralsnake Venomics: Analyses of Venom Gland Transcriptomes and Proteomes of Six Brazilian Taxa.</title>
        <authorList>
            <person name="Aird S.D."/>
            <person name="Jorge da Silva N."/>
            <person name="Qiu L."/>
            <person name="Villar-Briones A."/>
            <person name="Aparecida-Saddi V."/>
            <person name="Campos-Telles M.P."/>
            <person name="Grau M."/>
            <person name="Mikheyev A.S."/>
        </authorList>
    </citation>
    <scope>NUCLEOTIDE SEQUENCE</scope>
    <source>
        <tissue evidence="2">Venom_gland</tissue>
    </source>
</reference>
<dbReference type="AlphaFoldDB" id="A0A2D4KRL9"/>
<feature type="transmembrane region" description="Helical" evidence="1">
    <location>
        <begin position="32"/>
        <end position="54"/>
    </location>
</feature>
<reference evidence="2" key="1">
    <citation type="submission" date="2017-07" db="EMBL/GenBank/DDBJ databases">
        <authorList>
            <person name="Mikheyev A."/>
            <person name="Grau M."/>
        </authorList>
    </citation>
    <scope>NUCLEOTIDE SEQUENCE</scope>
    <source>
        <tissue evidence="2">Venom_gland</tissue>
    </source>
</reference>
<protein>
    <submittedName>
        <fullName evidence="2">Uncharacterized protein</fullName>
    </submittedName>
</protein>
<organism evidence="2">
    <name type="scientific">Micrurus paraensis</name>
    <dbReference type="NCBI Taxonomy" id="1970185"/>
    <lineage>
        <taxon>Eukaryota</taxon>
        <taxon>Metazoa</taxon>
        <taxon>Chordata</taxon>
        <taxon>Craniata</taxon>
        <taxon>Vertebrata</taxon>
        <taxon>Euteleostomi</taxon>
        <taxon>Lepidosauria</taxon>
        <taxon>Squamata</taxon>
        <taxon>Bifurcata</taxon>
        <taxon>Unidentata</taxon>
        <taxon>Episquamata</taxon>
        <taxon>Toxicofera</taxon>
        <taxon>Serpentes</taxon>
        <taxon>Colubroidea</taxon>
        <taxon>Elapidae</taxon>
        <taxon>Elapinae</taxon>
        <taxon>Micrurus</taxon>
    </lineage>
</organism>
<accession>A0A2D4KRL9</accession>
<proteinExistence type="predicted"/>